<dbReference type="InterPro" id="IPR001173">
    <property type="entry name" value="Glyco_trans_2-like"/>
</dbReference>
<evidence type="ECO:0000313" key="3">
    <source>
        <dbReference type="Proteomes" id="UP000441797"/>
    </source>
</evidence>
<dbReference type="RefSeq" id="WP_105222426.1">
    <property type="nucleotide sequence ID" value="NZ_CAWPEY010000053.1"/>
</dbReference>
<organism evidence="2 3">
    <name type="scientific">Gloeocapsopsis dulcis AAB1 = 1H9</name>
    <dbReference type="NCBI Taxonomy" id="1433147"/>
    <lineage>
        <taxon>Bacteria</taxon>
        <taxon>Bacillati</taxon>
        <taxon>Cyanobacteriota</taxon>
        <taxon>Cyanophyceae</taxon>
        <taxon>Oscillatoriophycideae</taxon>
        <taxon>Chroococcales</taxon>
        <taxon>Chroococcaceae</taxon>
        <taxon>Gloeocapsopsis</taxon>
        <taxon>Gloeocapsopsis dulcis</taxon>
    </lineage>
</organism>
<accession>A0A6N8G1K9</accession>
<evidence type="ECO:0000313" key="2">
    <source>
        <dbReference type="EMBL" id="MUL38782.1"/>
    </source>
</evidence>
<feature type="domain" description="Glycosyltransferase 2-like" evidence="1">
    <location>
        <begin position="19"/>
        <end position="146"/>
    </location>
</feature>
<comment type="caution">
    <text evidence="2">The sequence shown here is derived from an EMBL/GenBank/DDBJ whole genome shotgun (WGS) entry which is preliminary data.</text>
</comment>
<sequence length="170" mass="19919">MYASQVLIDYLYAYYNSTTQQAQFFASNNFALSAELFRTLGGFNTSFPLAAGEDREFCDRWLYHGYQMVYAPEVQIYHAHKLSLRSFWRQHFNYGRGAFCFHQARSQRNVEQIKVELSFYFNLLTYPLSERSPQSALLSFLLLLSQIANISGFFWKYSQNHNSMTSQTTV</sequence>
<dbReference type="InterPro" id="IPR029044">
    <property type="entry name" value="Nucleotide-diphossugar_trans"/>
</dbReference>
<reference evidence="2 3" key="1">
    <citation type="journal article" date="2019" name="Front. Microbiol.">
        <title>Genomic Features for Desiccation Tolerance and Sugar Biosynthesis in the Extremophile Gloeocapsopsis sp. UTEX B3054.</title>
        <authorList>
            <person name="Urrejola C."/>
            <person name="Alcorta J."/>
            <person name="Salas L."/>
            <person name="Vasquez M."/>
            <person name="Polz M.F."/>
            <person name="Vicuna R."/>
            <person name="Diez B."/>
        </authorList>
    </citation>
    <scope>NUCLEOTIDE SEQUENCE [LARGE SCALE GENOMIC DNA]</scope>
    <source>
        <strain evidence="2 3">1H9</strain>
    </source>
</reference>
<dbReference type="EMBL" id="NAPY01000048">
    <property type="protein sequence ID" value="MUL38782.1"/>
    <property type="molecule type" value="Genomic_DNA"/>
</dbReference>
<proteinExistence type="predicted"/>
<dbReference type="Gene3D" id="3.90.550.10">
    <property type="entry name" value="Spore Coat Polysaccharide Biosynthesis Protein SpsA, Chain A"/>
    <property type="match status" value="1"/>
</dbReference>
<dbReference type="Pfam" id="PF13632">
    <property type="entry name" value="Glyco_trans_2_3"/>
    <property type="match status" value="1"/>
</dbReference>
<keyword evidence="3" id="KW-1185">Reference proteome</keyword>
<dbReference type="SUPFAM" id="SSF53448">
    <property type="entry name" value="Nucleotide-diphospho-sugar transferases"/>
    <property type="match status" value="1"/>
</dbReference>
<dbReference type="Proteomes" id="UP000441797">
    <property type="component" value="Unassembled WGS sequence"/>
</dbReference>
<gene>
    <name evidence="2" type="ORF">BWI75_21265</name>
</gene>
<protein>
    <recommendedName>
        <fullName evidence="1">Glycosyltransferase 2-like domain-containing protein</fullName>
    </recommendedName>
</protein>
<name>A0A6N8G1K9_9CHRO</name>
<evidence type="ECO:0000259" key="1">
    <source>
        <dbReference type="Pfam" id="PF13632"/>
    </source>
</evidence>
<dbReference type="AlphaFoldDB" id="A0A6N8G1K9"/>